<dbReference type="Proteomes" id="UP000295066">
    <property type="component" value="Unassembled WGS sequence"/>
</dbReference>
<dbReference type="EMBL" id="SORI01000002">
    <property type="protein sequence ID" value="TDY63193.1"/>
    <property type="molecule type" value="Genomic_DNA"/>
</dbReference>
<keyword evidence="1" id="KW-0732">Signal</keyword>
<dbReference type="RefSeq" id="WP_133956124.1">
    <property type="nucleotide sequence ID" value="NZ_SORI01000002.1"/>
</dbReference>
<dbReference type="AlphaFoldDB" id="A0A4R8MBU1"/>
<sequence>MKKKVMAAAVFCAIFVLTFTLGALAFEGVPKNHRKLMKNEDYAGAYEGMAAVMAEAKEKLDAKEYKALEQENARAIAESVREDMESGGSTEAEAYSTAYWMRSEYVSRGVLVWDWLRKNPKGIQGYYRLKSSEAEGYMTIMESDEKDVYSVYFLVAMKETPDLPGELDGMGKLEGNSMIVDDLRNDEVSVKLVFDGEAAVLTSPEKEKSAFIEEYGASFEGKYVRETKGGK</sequence>
<organism evidence="2 3">
    <name type="scientific">Aminivibrio pyruvatiphilus</name>
    <dbReference type="NCBI Taxonomy" id="1005740"/>
    <lineage>
        <taxon>Bacteria</taxon>
        <taxon>Thermotogati</taxon>
        <taxon>Synergistota</taxon>
        <taxon>Synergistia</taxon>
        <taxon>Synergistales</taxon>
        <taxon>Aminobacteriaceae</taxon>
        <taxon>Aminivibrio</taxon>
    </lineage>
</organism>
<gene>
    <name evidence="2" type="ORF">C8D99_102174</name>
</gene>
<reference evidence="2 3" key="1">
    <citation type="submission" date="2019-03" db="EMBL/GenBank/DDBJ databases">
        <title>Genomic Encyclopedia of Type Strains, Phase IV (KMG-IV): sequencing the most valuable type-strain genomes for metagenomic binning, comparative biology and taxonomic classification.</title>
        <authorList>
            <person name="Goeker M."/>
        </authorList>
    </citation>
    <scope>NUCLEOTIDE SEQUENCE [LARGE SCALE GENOMIC DNA]</scope>
    <source>
        <strain evidence="2 3">DSM 25964</strain>
    </source>
</reference>
<proteinExistence type="predicted"/>
<dbReference type="OrthoDB" id="9976464at2"/>
<feature type="chain" id="PRO_5020459119" evidence="1">
    <location>
        <begin position="26"/>
        <end position="231"/>
    </location>
</feature>
<evidence type="ECO:0000256" key="1">
    <source>
        <dbReference type="SAM" id="SignalP"/>
    </source>
</evidence>
<keyword evidence="3" id="KW-1185">Reference proteome</keyword>
<evidence type="ECO:0000313" key="2">
    <source>
        <dbReference type="EMBL" id="TDY63193.1"/>
    </source>
</evidence>
<accession>A0A4R8MBU1</accession>
<name>A0A4R8MBU1_9BACT</name>
<feature type="signal peptide" evidence="1">
    <location>
        <begin position="1"/>
        <end position="25"/>
    </location>
</feature>
<evidence type="ECO:0000313" key="3">
    <source>
        <dbReference type="Proteomes" id="UP000295066"/>
    </source>
</evidence>
<comment type="caution">
    <text evidence="2">The sequence shown here is derived from an EMBL/GenBank/DDBJ whole genome shotgun (WGS) entry which is preliminary data.</text>
</comment>
<protein>
    <submittedName>
        <fullName evidence="2">Uncharacterized protein</fullName>
    </submittedName>
</protein>